<keyword evidence="8" id="KW-0460">Magnesium</keyword>
<dbReference type="PANTHER" id="PTHR21404">
    <property type="entry name" value="HEN1"/>
    <property type="match status" value="1"/>
</dbReference>
<evidence type="ECO:0000256" key="1">
    <source>
        <dbReference type="ARBA" id="ARBA00001946"/>
    </source>
</evidence>
<proteinExistence type="inferred from homology"/>
<evidence type="ECO:0000256" key="4">
    <source>
        <dbReference type="ARBA" id="ARBA00022603"/>
    </source>
</evidence>
<evidence type="ECO:0000256" key="5">
    <source>
        <dbReference type="ARBA" id="ARBA00022679"/>
    </source>
</evidence>
<dbReference type="Gene3D" id="3.30.1610.20">
    <property type="entry name" value="Hen1, N-terminal domain"/>
    <property type="match status" value="1"/>
</dbReference>
<dbReference type="EC" id="2.1.1.386" evidence="11"/>
<evidence type="ECO:0000259" key="14">
    <source>
        <dbReference type="Pfam" id="PF12623"/>
    </source>
</evidence>
<dbReference type="InterPro" id="IPR026610">
    <property type="entry name" value="Hen1"/>
</dbReference>
<dbReference type="GO" id="GO:0046872">
    <property type="term" value="F:metal ion binding"/>
    <property type="evidence" value="ECO:0007669"/>
    <property type="project" value="UniProtKB-KW"/>
</dbReference>
<dbReference type="GO" id="GO:0001510">
    <property type="term" value="P:RNA methylation"/>
    <property type="evidence" value="ECO:0007669"/>
    <property type="project" value="InterPro"/>
</dbReference>
<reference evidence="16" key="1">
    <citation type="submission" date="2016-10" db="EMBL/GenBank/DDBJ databases">
        <authorList>
            <person name="Varghese N."/>
            <person name="Submissions S."/>
        </authorList>
    </citation>
    <scope>NUCLEOTIDE SEQUENCE [LARGE SCALE GENOMIC DNA]</scope>
    <source>
        <strain evidence="16">IBRC-M 10403</strain>
    </source>
</reference>
<keyword evidence="7" id="KW-0479">Metal-binding</keyword>
<comment type="similarity">
    <text evidence="2">Belongs to the methyltransferase superfamily. HEN1 family.</text>
</comment>
<dbReference type="Proteomes" id="UP000199501">
    <property type="component" value="Unassembled WGS sequence"/>
</dbReference>
<keyword evidence="6" id="KW-0949">S-adenosyl-L-methionine</keyword>
<dbReference type="STRING" id="1271860.SAMN05216174_106265"/>
<evidence type="ECO:0000256" key="10">
    <source>
        <dbReference type="ARBA" id="ARBA00023158"/>
    </source>
</evidence>
<evidence type="ECO:0000259" key="13">
    <source>
        <dbReference type="Pfam" id="PF08242"/>
    </source>
</evidence>
<evidence type="ECO:0000256" key="9">
    <source>
        <dbReference type="ARBA" id="ARBA00022884"/>
    </source>
</evidence>
<keyword evidence="4 15" id="KW-0489">Methyltransferase</keyword>
<evidence type="ECO:0000256" key="2">
    <source>
        <dbReference type="ARBA" id="ARBA00009026"/>
    </source>
</evidence>
<organism evidence="15 16">
    <name type="scientific">Actinokineospora iranica</name>
    <dbReference type="NCBI Taxonomy" id="1271860"/>
    <lineage>
        <taxon>Bacteria</taxon>
        <taxon>Bacillati</taxon>
        <taxon>Actinomycetota</taxon>
        <taxon>Actinomycetes</taxon>
        <taxon>Pseudonocardiales</taxon>
        <taxon>Pseudonocardiaceae</taxon>
        <taxon>Actinokineospora</taxon>
    </lineage>
</organism>
<dbReference type="GO" id="GO:0031047">
    <property type="term" value="P:regulatory ncRNA-mediated gene silencing"/>
    <property type="evidence" value="ECO:0007669"/>
    <property type="project" value="UniProtKB-KW"/>
</dbReference>
<dbReference type="NCBIfam" id="TIGR04074">
    <property type="entry name" value="bacter_Hen1"/>
    <property type="match status" value="1"/>
</dbReference>
<feature type="domain" description="Hen1 N-terminal" evidence="14">
    <location>
        <begin position="13"/>
        <end position="244"/>
    </location>
</feature>
<dbReference type="CDD" id="cd02440">
    <property type="entry name" value="AdoMet_MTases"/>
    <property type="match status" value="1"/>
</dbReference>
<dbReference type="PANTHER" id="PTHR21404:SF3">
    <property type="entry name" value="SMALL RNA 2'-O-METHYLTRANSFERASE"/>
    <property type="match status" value="1"/>
</dbReference>
<keyword evidence="16" id="KW-1185">Reference proteome</keyword>
<dbReference type="EMBL" id="FMZZ01000006">
    <property type="protein sequence ID" value="SDD02062.1"/>
    <property type="molecule type" value="Genomic_DNA"/>
</dbReference>
<keyword evidence="9" id="KW-0694">RNA-binding</keyword>
<evidence type="ECO:0000256" key="11">
    <source>
        <dbReference type="ARBA" id="ARBA00035025"/>
    </source>
</evidence>
<evidence type="ECO:0000256" key="6">
    <source>
        <dbReference type="ARBA" id="ARBA00022691"/>
    </source>
</evidence>
<dbReference type="InterPro" id="IPR024740">
    <property type="entry name" value="Hen1_N"/>
</dbReference>
<keyword evidence="5 15" id="KW-0808">Transferase</keyword>
<name>A0A1G6RBR2_9PSEU</name>
<evidence type="ECO:0000256" key="12">
    <source>
        <dbReference type="ARBA" id="ARBA00048418"/>
    </source>
</evidence>
<dbReference type="GO" id="GO:0090486">
    <property type="term" value="F:small RNA 2'-O-methyltransferase activity"/>
    <property type="evidence" value="ECO:0007669"/>
    <property type="project" value="UniProtKB-EC"/>
</dbReference>
<dbReference type="SUPFAM" id="SSF53335">
    <property type="entry name" value="S-adenosyl-L-methionine-dependent methyltransferases"/>
    <property type="match status" value="1"/>
</dbReference>
<dbReference type="InterPro" id="IPR029063">
    <property type="entry name" value="SAM-dependent_MTases_sf"/>
</dbReference>
<evidence type="ECO:0000313" key="16">
    <source>
        <dbReference type="Proteomes" id="UP000199501"/>
    </source>
</evidence>
<evidence type="ECO:0000256" key="3">
    <source>
        <dbReference type="ARBA" id="ARBA00021330"/>
    </source>
</evidence>
<dbReference type="Gene3D" id="3.40.50.150">
    <property type="entry name" value="Vaccinia Virus protein VP39"/>
    <property type="match status" value="1"/>
</dbReference>
<gene>
    <name evidence="15" type="ORF">SAMN05216174_106265</name>
</gene>
<evidence type="ECO:0000256" key="7">
    <source>
        <dbReference type="ARBA" id="ARBA00022723"/>
    </source>
</evidence>
<dbReference type="AlphaFoldDB" id="A0A1G6RBR2"/>
<comment type="catalytic activity">
    <reaction evidence="12">
        <text>small RNA 3'-end nucleotide + S-adenosyl-L-methionine = small RNA 3'-end 2'-O-methylnucleotide + S-adenosyl-L-homocysteine + H(+)</text>
        <dbReference type="Rhea" id="RHEA:37887"/>
        <dbReference type="Rhea" id="RHEA-COMP:10415"/>
        <dbReference type="Rhea" id="RHEA-COMP:10416"/>
        <dbReference type="ChEBI" id="CHEBI:15378"/>
        <dbReference type="ChEBI" id="CHEBI:57856"/>
        <dbReference type="ChEBI" id="CHEBI:59789"/>
        <dbReference type="ChEBI" id="CHEBI:74896"/>
        <dbReference type="ChEBI" id="CHEBI:74898"/>
        <dbReference type="EC" id="2.1.1.386"/>
    </reaction>
</comment>
<evidence type="ECO:0000256" key="8">
    <source>
        <dbReference type="ARBA" id="ARBA00022842"/>
    </source>
</evidence>
<evidence type="ECO:0000313" key="15">
    <source>
        <dbReference type="EMBL" id="SDD02062.1"/>
    </source>
</evidence>
<dbReference type="GO" id="GO:0003723">
    <property type="term" value="F:RNA binding"/>
    <property type="evidence" value="ECO:0007669"/>
    <property type="project" value="UniProtKB-KW"/>
</dbReference>
<dbReference type="Pfam" id="PF08242">
    <property type="entry name" value="Methyltransf_12"/>
    <property type="match status" value="1"/>
</dbReference>
<feature type="domain" description="Methyltransferase type 12" evidence="13">
    <location>
        <begin position="289"/>
        <end position="380"/>
    </location>
</feature>
<dbReference type="InterPro" id="IPR038546">
    <property type="entry name" value="Hen1_N_sf"/>
</dbReference>
<sequence>MWPGTAVRDTSRVLLTLTTTIRPATDLGYLLFKHPAKAQAFSTAAGAAHVFYPAADEDVCTAALLLEVDPVARPRDGQHVSDRPYAAGSQLAVAMATVFRTAMTGRCDARPELAERPIPLSVRVPATSCRGGAALVERLFAPLGWRVDARPVPLDPEFPDWGDSRYLDLRLDGEARVADALKHLYVLLPVLDDTKHYWVAEDEVGKLLRAGAGWLAGHPERDLISARYLAHQGGYVRTALAQLAELDGATEESLDNALTEPVNAPAPLAVVRRQAVLAALREVGARRVLDLGCGGGALLRDLLADPAFTEIVGTDVSAGALAAAERRLGLDRLPDHTRERLTLRQSSLTYTDPSLAGYDAAVLMEVVEHVDPSRLPALERAVFGTARPAHVVVTTPNVEYNALFPALPAGQARHPDHRFEWTRAEFREWAGAVAERRGYTVRYSPVGPEDAELGAPTQLALFSRKEA</sequence>
<dbReference type="InterPro" id="IPR024026">
    <property type="entry name" value="3'-RNA_MeTfrase_Hen1_bac"/>
</dbReference>
<accession>A0A1G6RBR2</accession>
<comment type="cofactor">
    <cofactor evidence="1">
        <name>Mg(2+)</name>
        <dbReference type="ChEBI" id="CHEBI:18420"/>
    </cofactor>
</comment>
<dbReference type="InterPro" id="IPR013217">
    <property type="entry name" value="Methyltransf_12"/>
</dbReference>
<dbReference type="Pfam" id="PF12623">
    <property type="entry name" value="Hen1_L"/>
    <property type="match status" value="1"/>
</dbReference>
<keyword evidence="10" id="KW-0943">RNA-mediated gene silencing</keyword>
<protein>
    <recommendedName>
        <fullName evidence="3">Small RNA 2'-O-methyltransferase</fullName>
        <ecNumber evidence="11">2.1.1.386</ecNumber>
    </recommendedName>
</protein>